<proteinExistence type="predicted"/>
<protein>
    <submittedName>
        <fullName evidence="1">Uncharacterized protein</fullName>
    </submittedName>
</protein>
<dbReference type="AlphaFoldDB" id="A0A2V4VBI6"/>
<dbReference type="EMBL" id="QJSW01000005">
    <property type="protein sequence ID" value="PYE49747.1"/>
    <property type="molecule type" value="Genomic_DNA"/>
</dbReference>
<organism evidence="1 2">
    <name type="scientific">Paenibacillus barcinonensis</name>
    <dbReference type="NCBI Taxonomy" id="198119"/>
    <lineage>
        <taxon>Bacteria</taxon>
        <taxon>Bacillati</taxon>
        <taxon>Bacillota</taxon>
        <taxon>Bacilli</taxon>
        <taxon>Bacillales</taxon>
        <taxon>Paenibacillaceae</taxon>
        <taxon>Paenibacillus</taxon>
    </lineage>
</organism>
<reference evidence="1 2" key="1">
    <citation type="submission" date="2018-06" db="EMBL/GenBank/DDBJ databases">
        <title>Genomic Encyclopedia of Type Strains, Phase III (KMG-III): the genomes of soil and plant-associated and newly described type strains.</title>
        <authorList>
            <person name="Whitman W."/>
        </authorList>
    </citation>
    <scope>NUCLEOTIDE SEQUENCE [LARGE SCALE GENOMIC DNA]</scope>
    <source>
        <strain evidence="1 2">CECT 7022</strain>
    </source>
</reference>
<gene>
    <name evidence="1" type="ORF">DFQ00_105251</name>
</gene>
<dbReference type="Proteomes" id="UP000247790">
    <property type="component" value="Unassembled WGS sequence"/>
</dbReference>
<evidence type="ECO:0000313" key="2">
    <source>
        <dbReference type="Proteomes" id="UP000247790"/>
    </source>
</evidence>
<sequence length="38" mass="4294">MIPIPSSYNKPEKGGRIFKFENVLKLNEQLRASTTSAK</sequence>
<comment type="caution">
    <text evidence="1">The sequence shown here is derived from an EMBL/GenBank/DDBJ whole genome shotgun (WGS) entry which is preliminary data.</text>
</comment>
<name>A0A2V4VBI6_PAEBA</name>
<evidence type="ECO:0000313" key="1">
    <source>
        <dbReference type="EMBL" id="PYE49747.1"/>
    </source>
</evidence>
<accession>A0A2V4VBI6</accession>